<sequence>MAVQEFKAGEKVLVREGATGIWCKGKYVLRNFSSTGRGQHETMTNKPHRVDYTNSEGVEDTDEFADSDVTADTAGAGTKN</sequence>
<proteinExistence type="predicted"/>
<feature type="compositionally biased region" description="Acidic residues" evidence="1">
    <location>
        <begin position="57"/>
        <end position="66"/>
    </location>
</feature>
<dbReference type="VEuPathDB" id="FungiDB:BD410DRAFT_783779"/>
<gene>
    <name evidence="2" type="ORF">BD410DRAFT_783779</name>
</gene>
<feature type="non-terminal residue" evidence="2">
    <location>
        <position position="80"/>
    </location>
</feature>
<evidence type="ECO:0000256" key="1">
    <source>
        <dbReference type="SAM" id="MobiDB-lite"/>
    </source>
</evidence>
<dbReference type="EMBL" id="ML170161">
    <property type="protein sequence ID" value="TDL26670.1"/>
    <property type="molecule type" value="Genomic_DNA"/>
</dbReference>
<feature type="region of interest" description="Disordered" evidence="1">
    <location>
        <begin position="35"/>
        <end position="80"/>
    </location>
</feature>
<dbReference type="AlphaFoldDB" id="A0A4Y7QIF5"/>
<evidence type="ECO:0000313" key="3">
    <source>
        <dbReference type="Proteomes" id="UP000294933"/>
    </source>
</evidence>
<feature type="compositionally biased region" description="Polar residues" evidence="1">
    <location>
        <begin position="35"/>
        <end position="45"/>
    </location>
</feature>
<name>A0A4Y7QIF5_9AGAM</name>
<reference evidence="2 3" key="1">
    <citation type="submission" date="2018-06" db="EMBL/GenBank/DDBJ databases">
        <title>A transcriptomic atlas of mushroom development highlights an independent origin of complex multicellularity.</title>
        <authorList>
            <consortium name="DOE Joint Genome Institute"/>
            <person name="Krizsan K."/>
            <person name="Almasi E."/>
            <person name="Merenyi Z."/>
            <person name="Sahu N."/>
            <person name="Viragh M."/>
            <person name="Koszo T."/>
            <person name="Mondo S."/>
            <person name="Kiss B."/>
            <person name="Balint B."/>
            <person name="Kues U."/>
            <person name="Barry K."/>
            <person name="Hegedus J.C."/>
            <person name="Henrissat B."/>
            <person name="Johnson J."/>
            <person name="Lipzen A."/>
            <person name="Ohm R."/>
            <person name="Nagy I."/>
            <person name="Pangilinan J."/>
            <person name="Yan J."/>
            <person name="Xiong Y."/>
            <person name="Grigoriev I.V."/>
            <person name="Hibbett D.S."/>
            <person name="Nagy L.G."/>
        </authorList>
    </citation>
    <scope>NUCLEOTIDE SEQUENCE [LARGE SCALE GENOMIC DNA]</scope>
    <source>
        <strain evidence="2 3">SZMC22713</strain>
    </source>
</reference>
<protein>
    <submittedName>
        <fullName evidence="2">Uncharacterized protein</fullName>
    </submittedName>
</protein>
<organism evidence="2 3">
    <name type="scientific">Rickenella mellea</name>
    <dbReference type="NCBI Taxonomy" id="50990"/>
    <lineage>
        <taxon>Eukaryota</taxon>
        <taxon>Fungi</taxon>
        <taxon>Dikarya</taxon>
        <taxon>Basidiomycota</taxon>
        <taxon>Agaricomycotina</taxon>
        <taxon>Agaricomycetes</taxon>
        <taxon>Hymenochaetales</taxon>
        <taxon>Rickenellaceae</taxon>
        <taxon>Rickenella</taxon>
    </lineage>
</organism>
<dbReference type="Proteomes" id="UP000294933">
    <property type="component" value="Unassembled WGS sequence"/>
</dbReference>
<evidence type="ECO:0000313" key="2">
    <source>
        <dbReference type="EMBL" id="TDL26670.1"/>
    </source>
</evidence>
<keyword evidence="3" id="KW-1185">Reference proteome</keyword>
<accession>A0A4Y7QIF5</accession>